<dbReference type="Gene3D" id="3.30.2010.10">
    <property type="entry name" value="Metalloproteases ('zincins'), catalytic domain"/>
    <property type="match status" value="1"/>
</dbReference>
<dbReference type="AlphaFoldDB" id="A0A168Y2L4"/>
<dbReference type="InterPro" id="IPR053136">
    <property type="entry name" value="UTP_pyrophosphatase-like"/>
</dbReference>
<organism evidence="2 3">
    <name type="scientific">Azospirillum humicireducens</name>
    <dbReference type="NCBI Taxonomy" id="1226968"/>
    <lineage>
        <taxon>Bacteria</taxon>
        <taxon>Pseudomonadati</taxon>
        <taxon>Pseudomonadota</taxon>
        <taxon>Alphaproteobacteria</taxon>
        <taxon>Rhodospirillales</taxon>
        <taxon>Azospirillaceae</taxon>
        <taxon>Azospirillum</taxon>
    </lineage>
</organism>
<dbReference type="PANTHER" id="PTHR30399:SF1">
    <property type="entry name" value="UTP PYROPHOSPHATASE"/>
    <property type="match status" value="1"/>
</dbReference>
<gene>
    <name evidence="2" type="ORF">A6A40_03975</name>
</gene>
<name>A0A168Y2L4_9PROT</name>
<dbReference type="InterPro" id="IPR002725">
    <property type="entry name" value="YgjP-like_metallopeptidase"/>
</dbReference>
<dbReference type="KEGG" id="ahu:A6A40_03975"/>
<accession>A0A168Y2L4</accession>
<dbReference type="CDD" id="cd07344">
    <property type="entry name" value="M48_yhfN_like"/>
    <property type="match status" value="1"/>
</dbReference>
<protein>
    <submittedName>
        <fullName evidence="2">M48 family peptidase</fullName>
    </submittedName>
</protein>
<dbReference type="RefSeq" id="WP_082860717.1">
    <property type="nucleotide sequence ID" value="NZ_CP015285.1"/>
</dbReference>
<evidence type="ECO:0000313" key="3">
    <source>
        <dbReference type="Proteomes" id="UP000077405"/>
    </source>
</evidence>
<dbReference type="PANTHER" id="PTHR30399">
    <property type="entry name" value="UNCHARACTERIZED PROTEIN YGJP"/>
    <property type="match status" value="1"/>
</dbReference>
<evidence type="ECO:0000259" key="1">
    <source>
        <dbReference type="Pfam" id="PF01863"/>
    </source>
</evidence>
<dbReference type="Proteomes" id="UP000077405">
    <property type="component" value="Chromosome"/>
</dbReference>
<dbReference type="OrthoDB" id="9795402at2"/>
<keyword evidence="3" id="KW-1185">Reference proteome</keyword>
<proteinExistence type="predicted"/>
<reference evidence="2 3" key="1">
    <citation type="journal article" date="2013" name="Int. J. Syst. Evol. Microbiol.">
        <title>Azospirillum humicireducens sp. nov., a nitrogen-fixing bacterium isolated from a microbial fuel cell.</title>
        <authorList>
            <person name="Zhou S."/>
            <person name="Han L."/>
            <person name="Wang Y."/>
            <person name="Yang G."/>
            <person name="Zhuang L."/>
            <person name="Hu P."/>
        </authorList>
    </citation>
    <scope>NUCLEOTIDE SEQUENCE [LARGE SCALE GENOMIC DNA]</scope>
    <source>
        <strain evidence="2 3">SgZ-5</strain>
    </source>
</reference>
<dbReference type="STRING" id="1226968.A6A40_03975"/>
<dbReference type="EMBL" id="CP015285">
    <property type="protein sequence ID" value="ANC91127.1"/>
    <property type="molecule type" value="Genomic_DNA"/>
</dbReference>
<dbReference type="Pfam" id="PF01863">
    <property type="entry name" value="YgjP-like"/>
    <property type="match status" value="1"/>
</dbReference>
<sequence>MDAGQPTILTVGDETISFTVERTARRKTVALSFGADGLRVLAPCDVPDADILPIIRRKLPWILEKKARFEETGTLHGRHEFVNGESFRYLGRHYRLMIQPDDSIVSTQVSLKGAYFIAPVTAGLSPELTRLSVRSGLKRWYRKQAQAKLPERVGIYSAKLGIAPPKLLIREQEKRWASCDKAGAIRFNWLLIMAPLDLIDYVVAHELCHLQELNHSARFWRLLETIMPDFQAKRQELTESGGDFYF</sequence>
<feature type="domain" description="YgjP-like metallopeptidase" evidence="1">
    <location>
        <begin position="28"/>
        <end position="239"/>
    </location>
</feature>
<evidence type="ECO:0000313" key="2">
    <source>
        <dbReference type="EMBL" id="ANC91127.1"/>
    </source>
</evidence>